<evidence type="ECO:0000313" key="2">
    <source>
        <dbReference type="Proteomes" id="UP000187429"/>
    </source>
</evidence>
<name>A0A1R1WZ71_9FUNG</name>
<gene>
    <name evidence="1" type="ORF">AYI69_g11369</name>
</gene>
<sequence>MTRNQSKSSIDPLQTR</sequence>
<dbReference type="EMBL" id="LSSM01007599">
    <property type="protein sequence ID" value="OMJ07675.1"/>
    <property type="molecule type" value="Genomic_DNA"/>
</dbReference>
<dbReference type="AlphaFoldDB" id="A0A1R1WZ71"/>
<organism evidence="1 2">
    <name type="scientific">Smittium culicis</name>
    <dbReference type="NCBI Taxonomy" id="133412"/>
    <lineage>
        <taxon>Eukaryota</taxon>
        <taxon>Fungi</taxon>
        <taxon>Fungi incertae sedis</taxon>
        <taxon>Zoopagomycota</taxon>
        <taxon>Kickxellomycotina</taxon>
        <taxon>Harpellomycetes</taxon>
        <taxon>Harpellales</taxon>
        <taxon>Legeriomycetaceae</taxon>
        <taxon>Smittium</taxon>
    </lineage>
</organism>
<proteinExistence type="predicted"/>
<feature type="non-terminal residue" evidence="1">
    <location>
        <position position="16"/>
    </location>
</feature>
<dbReference type="Proteomes" id="UP000187429">
    <property type="component" value="Unassembled WGS sequence"/>
</dbReference>
<evidence type="ECO:0000313" key="1">
    <source>
        <dbReference type="EMBL" id="OMJ07675.1"/>
    </source>
</evidence>
<reference evidence="2" key="1">
    <citation type="submission" date="2017-01" db="EMBL/GenBank/DDBJ databases">
        <authorList>
            <person name="Wang Y."/>
            <person name="White M."/>
            <person name="Kvist S."/>
            <person name="Moncalvo J.-M."/>
        </authorList>
    </citation>
    <scope>NUCLEOTIDE SEQUENCE [LARGE SCALE GENOMIC DNA]</scope>
    <source>
        <strain evidence="2">ID-206-W2</strain>
    </source>
</reference>
<accession>A0A1R1WZ71</accession>
<keyword evidence="2" id="KW-1185">Reference proteome</keyword>
<protein>
    <submittedName>
        <fullName evidence="1">Uncharacterized protein</fullName>
    </submittedName>
</protein>
<comment type="caution">
    <text evidence="1">The sequence shown here is derived from an EMBL/GenBank/DDBJ whole genome shotgun (WGS) entry which is preliminary data.</text>
</comment>